<dbReference type="PROSITE" id="PS51503">
    <property type="entry name" value="HIG1"/>
    <property type="match status" value="1"/>
</dbReference>
<keyword evidence="1 4" id="KW-0812">Transmembrane</keyword>
<accession>A0A1G6XSD6</accession>
<sequence>MFIFLVLGMLFMLFTLFILFAGFGTMAKGGDFNKKYGNKLMQARVAAQALAILFFALFAFTL</sequence>
<dbReference type="Proteomes" id="UP000183685">
    <property type="component" value="Unassembled WGS sequence"/>
</dbReference>
<keyword evidence="7" id="KW-1185">Reference proteome</keyword>
<keyword evidence="2 4" id="KW-1133">Transmembrane helix</keyword>
<dbReference type="STRING" id="637679.GCA_001550055_01024"/>
<gene>
    <name evidence="6" type="ORF">SAMN04488071_1343</name>
</gene>
<dbReference type="NCBIfam" id="NF033233">
    <property type="entry name" value="twin_helix"/>
    <property type="match status" value="1"/>
</dbReference>
<evidence type="ECO:0000259" key="5">
    <source>
        <dbReference type="PROSITE" id="PS51503"/>
    </source>
</evidence>
<dbReference type="AlphaFoldDB" id="A0A1G6XSD6"/>
<evidence type="ECO:0000256" key="4">
    <source>
        <dbReference type="SAM" id="Phobius"/>
    </source>
</evidence>
<proteinExistence type="predicted"/>
<reference evidence="6 7" key="1">
    <citation type="submission" date="2016-10" db="EMBL/GenBank/DDBJ databases">
        <authorList>
            <person name="de Groot N.N."/>
        </authorList>
    </citation>
    <scope>NUCLEOTIDE SEQUENCE [LARGE SCALE GENOMIC DNA]</scope>
    <source>
        <strain evidence="6 7">CGMCC 1.9109</strain>
    </source>
</reference>
<dbReference type="Pfam" id="PF04588">
    <property type="entry name" value="HIG_1_N"/>
    <property type="match status" value="1"/>
</dbReference>
<feature type="transmembrane region" description="Helical" evidence="4">
    <location>
        <begin position="45"/>
        <end position="61"/>
    </location>
</feature>
<keyword evidence="3 4" id="KW-0472">Membrane</keyword>
<evidence type="ECO:0000256" key="2">
    <source>
        <dbReference type="ARBA" id="ARBA00022989"/>
    </source>
</evidence>
<dbReference type="InterPro" id="IPR007667">
    <property type="entry name" value="Hypoxia_induced_domain"/>
</dbReference>
<evidence type="ECO:0000256" key="3">
    <source>
        <dbReference type="ARBA" id="ARBA00023136"/>
    </source>
</evidence>
<evidence type="ECO:0000256" key="1">
    <source>
        <dbReference type="ARBA" id="ARBA00022692"/>
    </source>
</evidence>
<dbReference type="RefSeq" id="WP_068301739.1">
    <property type="nucleotide sequence ID" value="NZ_DAIOMO010000002.1"/>
</dbReference>
<name>A0A1G6XSD6_9PROT</name>
<feature type="domain" description="HIG1" evidence="5">
    <location>
        <begin position="1"/>
        <end position="62"/>
    </location>
</feature>
<evidence type="ECO:0000313" key="6">
    <source>
        <dbReference type="EMBL" id="SDD81050.1"/>
    </source>
</evidence>
<protein>
    <submittedName>
        <fullName evidence="6">Hypoxia induced protein conserved region</fullName>
    </submittedName>
</protein>
<organism evidence="6 7">
    <name type="scientific">Kordiimonas lacus</name>
    <dbReference type="NCBI Taxonomy" id="637679"/>
    <lineage>
        <taxon>Bacteria</taxon>
        <taxon>Pseudomonadati</taxon>
        <taxon>Pseudomonadota</taxon>
        <taxon>Alphaproteobacteria</taxon>
        <taxon>Kordiimonadales</taxon>
        <taxon>Kordiimonadaceae</taxon>
        <taxon>Kordiimonas</taxon>
    </lineage>
</organism>
<dbReference type="EMBL" id="FNAK01000003">
    <property type="protein sequence ID" value="SDD81050.1"/>
    <property type="molecule type" value="Genomic_DNA"/>
</dbReference>
<evidence type="ECO:0000313" key="7">
    <source>
        <dbReference type="Proteomes" id="UP000183685"/>
    </source>
</evidence>